<feature type="transmembrane region" description="Helical" evidence="1">
    <location>
        <begin position="7"/>
        <end position="26"/>
    </location>
</feature>
<name>A0A0S7BMY6_9CHLR</name>
<evidence type="ECO:0000313" key="3">
    <source>
        <dbReference type="Proteomes" id="UP000055060"/>
    </source>
</evidence>
<reference evidence="2" key="1">
    <citation type="submission" date="2015-07" db="EMBL/GenBank/DDBJ databases">
        <title>Draft Genome Sequences of Anaerolinea thermolimosa IMO-1, Bellilinea caldifistulae GOMI-1, Leptolinea tardivitalis YMTK-2, Levilinea saccharolytica KIBI-1,Longilinea arvoryzae KOME-1, Previously Described as Members of the Anaerolineaceae (Chloroflexi).</title>
        <authorList>
            <person name="Sekiguchi Y."/>
            <person name="Ohashi A."/>
            <person name="Matsuura N."/>
            <person name="Tourlousse M.D."/>
        </authorList>
    </citation>
    <scope>NUCLEOTIDE SEQUENCE [LARGE SCALE GENOMIC DNA]</scope>
    <source>
        <strain evidence="2">KOME-1</strain>
    </source>
</reference>
<sequence length="58" mass="6319">MRKSNWIILATLNILAGIGFLVAYLIGGYTPFIAIAALWISIGCLNGIIGARRKRKSQ</sequence>
<dbReference type="STRING" id="360412.LARV_02878"/>
<keyword evidence="3" id="KW-1185">Reference proteome</keyword>
<evidence type="ECO:0000256" key="1">
    <source>
        <dbReference type="SAM" id="Phobius"/>
    </source>
</evidence>
<gene>
    <name evidence="2" type="ORF">LARV_02878</name>
</gene>
<dbReference type="AlphaFoldDB" id="A0A0S7BMY6"/>
<keyword evidence="1" id="KW-0472">Membrane</keyword>
<keyword evidence="1" id="KW-1133">Transmembrane helix</keyword>
<dbReference type="Proteomes" id="UP000055060">
    <property type="component" value="Unassembled WGS sequence"/>
</dbReference>
<feature type="transmembrane region" description="Helical" evidence="1">
    <location>
        <begin position="32"/>
        <end position="51"/>
    </location>
</feature>
<keyword evidence="1" id="KW-0812">Transmembrane</keyword>
<organism evidence="2">
    <name type="scientific">Longilinea arvoryzae</name>
    <dbReference type="NCBI Taxonomy" id="360412"/>
    <lineage>
        <taxon>Bacteria</taxon>
        <taxon>Bacillati</taxon>
        <taxon>Chloroflexota</taxon>
        <taxon>Anaerolineae</taxon>
        <taxon>Anaerolineales</taxon>
        <taxon>Anaerolineaceae</taxon>
        <taxon>Longilinea</taxon>
    </lineage>
</organism>
<proteinExistence type="predicted"/>
<accession>A0A0S7BMY6</accession>
<protein>
    <submittedName>
        <fullName evidence="2">Uncharacterized protein</fullName>
    </submittedName>
</protein>
<evidence type="ECO:0000313" key="2">
    <source>
        <dbReference type="EMBL" id="GAP15098.1"/>
    </source>
</evidence>
<dbReference type="EMBL" id="DF967972">
    <property type="protein sequence ID" value="GAP15098.1"/>
    <property type="molecule type" value="Genomic_DNA"/>
</dbReference>